<feature type="binding site" evidence="5 9">
    <location>
        <position position="307"/>
    </location>
    <ligand>
        <name>substrate</name>
    </ligand>
</feature>
<evidence type="ECO:0000256" key="10">
    <source>
        <dbReference type="PIRSR" id="PIRSR000099-4"/>
    </source>
</evidence>
<dbReference type="Proteomes" id="UP000178187">
    <property type="component" value="Unassembled WGS sequence"/>
</dbReference>
<dbReference type="PANTHER" id="PTHR21256">
    <property type="entry name" value="HISTIDINOL DEHYDROGENASE HDH"/>
    <property type="match status" value="1"/>
</dbReference>
<feature type="binding site" evidence="5 10">
    <location>
        <position position="399"/>
    </location>
    <ligand>
        <name>Zn(2+)</name>
        <dbReference type="ChEBI" id="CHEBI:29105"/>
    </ligand>
</feature>
<feature type="binding site" evidence="5 8">
    <location>
        <position position="126"/>
    </location>
    <ligand>
        <name>NAD(+)</name>
        <dbReference type="ChEBI" id="CHEBI:57540"/>
    </ligand>
</feature>
<dbReference type="Gene3D" id="3.40.50.1980">
    <property type="entry name" value="Nitrogenase molybdenum iron protein domain"/>
    <property type="match status" value="2"/>
</dbReference>
<dbReference type="SUPFAM" id="SSF53720">
    <property type="entry name" value="ALDH-like"/>
    <property type="match status" value="1"/>
</dbReference>
<dbReference type="EMBL" id="MHFR01000037">
    <property type="protein sequence ID" value="OGW97984.1"/>
    <property type="molecule type" value="Genomic_DNA"/>
</dbReference>
<proteinExistence type="inferred from homology"/>
<keyword evidence="3 5" id="KW-0862">Zinc</keyword>
<feature type="binding site" evidence="5 9">
    <location>
        <position position="340"/>
    </location>
    <ligand>
        <name>substrate</name>
    </ligand>
</feature>
<comment type="similarity">
    <text evidence="1 5 6 11">Belongs to the histidinol dehydrogenase family.</text>
</comment>
<dbReference type="FunFam" id="3.40.50.1980:FF:000026">
    <property type="entry name" value="Histidinol dehydrogenase"/>
    <property type="match status" value="1"/>
</dbReference>
<dbReference type="PROSITE" id="PS00611">
    <property type="entry name" value="HISOL_DEHYDROGENASE"/>
    <property type="match status" value="1"/>
</dbReference>
<dbReference type="HAMAP" id="MF_01024">
    <property type="entry name" value="HisD"/>
    <property type="match status" value="1"/>
</dbReference>
<reference evidence="12 13" key="1">
    <citation type="journal article" date="2016" name="Nat. Commun.">
        <title>Thousands of microbial genomes shed light on interconnected biogeochemical processes in an aquifer system.</title>
        <authorList>
            <person name="Anantharaman K."/>
            <person name="Brown C.T."/>
            <person name="Hug L.A."/>
            <person name="Sharon I."/>
            <person name="Castelle C.J."/>
            <person name="Probst A.J."/>
            <person name="Thomas B.C."/>
            <person name="Singh A."/>
            <person name="Wilkins M.J."/>
            <person name="Karaoz U."/>
            <person name="Brodie E.L."/>
            <person name="Williams K.H."/>
            <person name="Hubbard S.S."/>
            <person name="Banfield J.F."/>
        </authorList>
    </citation>
    <scope>NUCLEOTIDE SEQUENCE [LARGE SCALE GENOMIC DNA]</scope>
</reference>
<feature type="binding site" evidence="5 9">
    <location>
        <position position="399"/>
    </location>
    <ligand>
        <name>substrate</name>
    </ligand>
</feature>
<dbReference type="InterPro" id="IPR016161">
    <property type="entry name" value="Ald_DH/histidinol_DH"/>
</dbReference>
<evidence type="ECO:0000256" key="6">
    <source>
        <dbReference type="PIRNR" id="PIRNR000099"/>
    </source>
</evidence>
<dbReference type="Gene3D" id="1.20.5.1300">
    <property type="match status" value="1"/>
</dbReference>
<feature type="binding site" evidence="5 8">
    <location>
        <position position="189"/>
    </location>
    <ligand>
        <name>NAD(+)</name>
        <dbReference type="ChEBI" id="CHEBI:57540"/>
    </ligand>
</feature>
<evidence type="ECO:0000256" key="8">
    <source>
        <dbReference type="PIRSR" id="PIRSR000099-2"/>
    </source>
</evidence>
<feature type="binding site" evidence="5 10">
    <location>
        <position position="340"/>
    </location>
    <ligand>
        <name>Zn(2+)</name>
        <dbReference type="ChEBI" id="CHEBI:29105"/>
    </ligand>
</feature>
<dbReference type="InterPro" id="IPR022695">
    <property type="entry name" value="Histidinol_DH_monofunct"/>
</dbReference>
<evidence type="ECO:0000256" key="4">
    <source>
        <dbReference type="ARBA" id="ARBA00023002"/>
    </source>
</evidence>
<dbReference type="PIRSF" id="PIRSF000099">
    <property type="entry name" value="Histidinol_dh"/>
    <property type="match status" value="1"/>
</dbReference>
<evidence type="ECO:0000256" key="1">
    <source>
        <dbReference type="ARBA" id="ARBA00010178"/>
    </source>
</evidence>
<protein>
    <recommendedName>
        <fullName evidence="5">Histidinol dehydrogenase</fullName>
        <shortName evidence="5">HDH</shortName>
        <ecNumber evidence="5">1.1.1.23</ecNumber>
    </recommendedName>
</protein>
<accession>A0A1G1KYK6</accession>
<feature type="binding site" evidence="5 10">
    <location>
        <position position="257"/>
    </location>
    <ligand>
        <name>Zn(2+)</name>
        <dbReference type="ChEBI" id="CHEBI:29105"/>
    </ligand>
</feature>
<name>A0A1G1KYK6_9BACT</name>
<feature type="binding site" evidence="5 8">
    <location>
        <position position="212"/>
    </location>
    <ligand>
        <name>NAD(+)</name>
        <dbReference type="ChEBI" id="CHEBI:57540"/>
    </ligand>
</feature>
<dbReference type="GO" id="GO:0005829">
    <property type="term" value="C:cytosol"/>
    <property type="evidence" value="ECO:0007669"/>
    <property type="project" value="TreeGrafter"/>
</dbReference>
<comment type="caution">
    <text evidence="12">The sequence shown here is derived from an EMBL/GenBank/DDBJ whole genome shotgun (WGS) entry which is preliminary data.</text>
</comment>
<sequence length="425" mass="46912">MQIFNWEKQTLKKINRPIGYEADKELIKKVSRIVFEVKAKGDSALLKFTRQFDGLLMPAKRIAVKESDINRAYEKINFAFVPLLKQVRDNVTAYYEAELRPSFTIKGNDGILLGKEYRPIERVGVYIPGGTAPLVSTVYMTLIPAKVAGVKEIAIATPPNRDTGEIDPHILVVADLLGVKEIYRVGGAQAIAALAFGTKTIRKVDKIVGPGNQYVAEAKRQVYGFVDIDMVAGPSEVAILADQDADPNYVTCDLLAQAEHFGGISYLVTTSKKLAETIKGRVEQGYIILVKNLKEGFDVVNEIAPEHLEIMTENPEDCLKYINHAGAIFLGPYSPAVIGDYVAGPSHVLPTSGTARYYSPLSAASFIKGSQIIRYTKEALAKVREPVRKLTEIEGLILHRISLESRFVDELTNSKAEKEKEKTNA</sequence>
<keyword evidence="5" id="KW-0028">Amino-acid biosynthesis</keyword>
<dbReference type="GO" id="GO:0000105">
    <property type="term" value="P:L-histidine biosynthetic process"/>
    <property type="evidence" value="ECO:0007669"/>
    <property type="project" value="UniProtKB-UniRule"/>
</dbReference>
<keyword evidence="5" id="KW-0368">Histidine biosynthesis</keyword>
<dbReference type="GO" id="GO:0004399">
    <property type="term" value="F:histidinol dehydrogenase activity"/>
    <property type="evidence" value="ECO:0007669"/>
    <property type="project" value="UniProtKB-UniRule"/>
</dbReference>
<dbReference type="InterPro" id="IPR001692">
    <property type="entry name" value="Histidinol_DH_CS"/>
</dbReference>
<dbReference type="CDD" id="cd06572">
    <property type="entry name" value="Histidinol_dh"/>
    <property type="match status" value="1"/>
</dbReference>
<dbReference type="NCBIfam" id="TIGR00069">
    <property type="entry name" value="hisD"/>
    <property type="match status" value="1"/>
</dbReference>
<evidence type="ECO:0000256" key="9">
    <source>
        <dbReference type="PIRSR" id="PIRSR000099-3"/>
    </source>
</evidence>
<dbReference type="PANTHER" id="PTHR21256:SF2">
    <property type="entry name" value="HISTIDINE BIOSYNTHESIS TRIFUNCTIONAL PROTEIN"/>
    <property type="match status" value="1"/>
</dbReference>
<feature type="active site" description="Proton acceptor" evidence="5 7">
    <location>
        <position position="306"/>
    </location>
</feature>
<dbReference type="UniPathway" id="UPA00031">
    <property type="reaction ID" value="UER00014"/>
</dbReference>
<gene>
    <name evidence="5" type="primary">hisD</name>
    <name evidence="12" type="ORF">A3G33_07035</name>
</gene>
<dbReference type="GO" id="GO:0051287">
    <property type="term" value="F:NAD binding"/>
    <property type="evidence" value="ECO:0007669"/>
    <property type="project" value="InterPro"/>
</dbReference>
<evidence type="ECO:0000313" key="13">
    <source>
        <dbReference type="Proteomes" id="UP000178187"/>
    </source>
</evidence>
<dbReference type="GO" id="GO:0008270">
    <property type="term" value="F:zinc ion binding"/>
    <property type="evidence" value="ECO:0007669"/>
    <property type="project" value="UniProtKB-UniRule"/>
</dbReference>
<dbReference type="Pfam" id="PF00815">
    <property type="entry name" value="Histidinol_dh"/>
    <property type="match status" value="1"/>
</dbReference>
<comment type="pathway">
    <text evidence="5">Amino-acid biosynthesis; L-histidine biosynthesis; L-histidine from 5-phospho-alpha-D-ribose 1-diphosphate: step 9/9.</text>
</comment>
<evidence type="ECO:0000256" key="3">
    <source>
        <dbReference type="ARBA" id="ARBA00022833"/>
    </source>
</evidence>
<evidence type="ECO:0000256" key="2">
    <source>
        <dbReference type="ARBA" id="ARBA00022723"/>
    </source>
</evidence>
<feature type="binding site" evidence="5 9">
    <location>
        <position position="394"/>
    </location>
    <ligand>
        <name>substrate</name>
    </ligand>
</feature>
<dbReference type="PRINTS" id="PR00083">
    <property type="entry name" value="HOLDHDRGNASE"/>
</dbReference>
<feature type="binding site" evidence="5 9">
    <location>
        <position position="235"/>
    </location>
    <ligand>
        <name>substrate</name>
    </ligand>
</feature>
<evidence type="ECO:0000313" key="12">
    <source>
        <dbReference type="EMBL" id="OGW97984.1"/>
    </source>
</evidence>
<dbReference type="AlphaFoldDB" id="A0A1G1KYK6"/>
<feature type="binding site" evidence="5 10">
    <location>
        <position position="260"/>
    </location>
    <ligand>
        <name>Zn(2+)</name>
        <dbReference type="ChEBI" id="CHEBI:29105"/>
    </ligand>
</feature>
<dbReference type="InterPro" id="IPR012131">
    <property type="entry name" value="Hstdl_DH"/>
</dbReference>
<keyword evidence="4 5" id="KW-0560">Oxidoreductase</keyword>
<evidence type="ECO:0000256" key="11">
    <source>
        <dbReference type="RuleBase" id="RU004175"/>
    </source>
</evidence>
<evidence type="ECO:0000256" key="5">
    <source>
        <dbReference type="HAMAP-Rule" id="MF_01024"/>
    </source>
</evidence>
<keyword evidence="5 8" id="KW-0520">NAD</keyword>
<keyword evidence="2 5" id="KW-0479">Metal-binding</keyword>
<dbReference type="FunFam" id="3.40.50.1980:FF:000001">
    <property type="entry name" value="Histidinol dehydrogenase"/>
    <property type="match status" value="1"/>
</dbReference>
<feature type="active site" description="Proton acceptor" evidence="5 7">
    <location>
        <position position="307"/>
    </location>
</feature>
<comment type="cofactor">
    <cofactor evidence="5 10">
        <name>Zn(2+)</name>
        <dbReference type="ChEBI" id="CHEBI:29105"/>
    </cofactor>
    <text evidence="5 10">Binds 1 zinc ion per subunit.</text>
</comment>
<evidence type="ECO:0000256" key="7">
    <source>
        <dbReference type="PIRSR" id="PIRSR000099-1"/>
    </source>
</evidence>
<organism evidence="12 13">
    <name type="scientific">Candidatus Danuiimicrobium aquiferis</name>
    <dbReference type="NCBI Taxonomy" id="1801832"/>
    <lineage>
        <taxon>Bacteria</taxon>
        <taxon>Pseudomonadati</taxon>
        <taxon>Candidatus Omnitrophota</taxon>
        <taxon>Candidatus Danuiimicrobium</taxon>
    </lineage>
</organism>
<comment type="function">
    <text evidence="5">Catalyzes the sequential NAD-dependent oxidations of L-histidinol to L-histidinaldehyde and then to L-histidine.</text>
</comment>
<comment type="catalytic activity">
    <reaction evidence="5">
        <text>L-histidinol + 2 NAD(+) + H2O = L-histidine + 2 NADH + 3 H(+)</text>
        <dbReference type="Rhea" id="RHEA:20641"/>
        <dbReference type="ChEBI" id="CHEBI:15377"/>
        <dbReference type="ChEBI" id="CHEBI:15378"/>
        <dbReference type="ChEBI" id="CHEBI:57540"/>
        <dbReference type="ChEBI" id="CHEBI:57595"/>
        <dbReference type="ChEBI" id="CHEBI:57699"/>
        <dbReference type="ChEBI" id="CHEBI:57945"/>
        <dbReference type="EC" id="1.1.1.23"/>
    </reaction>
</comment>
<feature type="binding site" evidence="5 9">
    <location>
        <position position="257"/>
    </location>
    <ligand>
        <name>substrate</name>
    </ligand>
</feature>
<dbReference type="EC" id="1.1.1.23" evidence="5"/>
<feature type="binding site" evidence="5 9">
    <location>
        <position position="260"/>
    </location>
    <ligand>
        <name>substrate</name>
    </ligand>
</feature>